<feature type="transmembrane region" description="Helical" evidence="7">
    <location>
        <begin position="32"/>
        <end position="53"/>
    </location>
</feature>
<dbReference type="KEGG" id="bacg:D2962_04555"/>
<dbReference type="AlphaFoldDB" id="A0A3G2R3E2"/>
<feature type="transmembrane region" description="Helical" evidence="7">
    <location>
        <begin position="150"/>
        <end position="169"/>
    </location>
</feature>
<keyword evidence="10" id="KW-1185">Reference proteome</keyword>
<evidence type="ECO:0000256" key="3">
    <source>
        <dbReference type="ARBA" id="ARBA00022475"/>
    </source>
</evidence>
<dbReference type="Pfam" id="PF00892">
    <property type="entry name" value="EamA"/>
    <property type="match status" value="2"/>
</dbReference>
<evidence type="ECO:0000256" key="1">
    <source>
        <dbReference type="ARBA" id="ARBA00004651"/>
    </source>
</evidence>
<dbReference type="RefSeq" id="WP_122014267.1">
    <property type="nucleotide sequence ID" value="NZ_CP033169.1"/>
</dbReference>
<sequence length="307" mass="33115">MAKNSALLAGLGVAFIFGFSFLFTKEGLDVLAPFHLLGLRFGLAVAIFVVLRLTGLVKIDLKGKNLSMLLLLSVIEPVVYFICETNGIKMTSSSETGMMIAMVPVVTTLLGIAFLDEKPSPAQMGFILLSVAGVVFIVAMKGNMEIGKNLIGTFVVLGAVVCAGTYNVLSRKLSLQFSPVEITYVMMWVGAIVFNGISVVQHISQGNLQQYFAPLGNLKAVVSIVYLGFLSSVVAYFLLNFMLSKLEAARSSVFTNLATVFSIIAGVTLGHEPFYWFNVVGGIMILLGVWGTNYYSKKEAMKSLNVS</sequence>
<feature type="transmembrane region" description="Helical" evidence="7">
    <location>
        <begin position="181"/>
        <end position="200"/>
    </location>
</feature>
<feature type="domain" description="EamA" evidence="8">
    <location>
        <begin position="5"/>
        <end position="138"/>
    </location>
</feature>
<dbReference type="InterPro" id="IPR000620">
    <property type="entry name" value="EamA_dom"/>
</dbReference>
<evidence type="ECO:0000256" key="4">
    <source>
        <dbReference type="ARBA" id="ARBA00022692"/>
    </source>
</evidence>
<dbReference type="PANTHER" id="PTHR32322:SF18">
    <property type="entry name" value="S-ADENOSYLMETHIONINE_S-ADENOSYLHOMOCYSTEINE TRANSPORTER"/>
    <property type="match status" value="1"/>
</dbReference>
<feature type="domain" description="EamA" evidence="8">
    <location>
        <begin position="151"/>
        <end position="293"/>
    </location>
</feature>
<keyword evidence="4 7" id="KW-0812">Transmembrane</keyword>
<keyword evidence="5 7" id="KW-1133">Transmembrane helix</keyword>
<gene>
    <name evidence="9" type="ORF">D2962_04555</name>
</gene>
<dbReference type="Proteomes" id="UP000280960">
    <property type="component" value="Chromosome"/>
</dbReference>
<feature type="transmembrane region" description="Helical" evidence="7">
    <location>
        <begin position="97"/>
        <end position="115"/>
    </location>
</feature>
<feature type="transmembrane region" description="Helical" evidence="7">
    <location>
        <begin position="251"/>
        <end position="269"/>
    </location>
</feature>
<organism evidence="9 10">
    <name type="scientific">Biomaibacter acetigenes</name>
    <dbReference type="NCBI Taxonomy" id="2316383"/>
    <lineage>
        <taxon>Bacteria</taxon>
        <taxon>Bacillati</taxon>
        <taxon>Bacillota</taxon>
        <taxon>Clostridia</taxon>
        <taxon>Thermosediminibacterales</taxon>
        <taxon>Tepidanaerobacteraceae</taxon>
        <taxon>Biomaibacter</taxon>
    </lineage>
</organism>
<evidence type="ECO:0000256" key="5">
    <source>
        <dbReference type="ARBA" id="ARBA00022989"/>
    </source>
</evidence>
<comment type="similarity">
    <text evidence="2">Belongs to the EamA transporter family.</text>
</comment>
<feature type="transmembrane region" description="Helical" evidence="7">
    <location>
        <begin position="127"/>
        <end position="144"/>
    </location>
</feature>
<feature type="transmembrane region" description="Helical" evidence="7">
    <location>
        <begin position="65"/>
        <end position="82"/>
    </location>
</feature>
<feature type="transmembrane region" description="Helical" evidence="7">
    <location>
        <begin position="220"/>
        <end position="239"/>
    </location>
</feature>
<accession>A0A3G2R3E2</accession>
<proteinExistence type="inferred from homology"/>
<keyword evidence="6 7" id="KW-0472">Membrane</keyword>
<protein>
    <submittedName>
        <fullName evidence="9">DMT family transporter</fullName>
    </submittedName>
</protein>
<dbReference type="Gene3D" id="1.10.3730.20">
    <property type="match status" value="1"/>
</dbReference>
<dbReference type="PANTHER" id="PTHR32322">
    <property type="entry name" value="INNER MEMBRANE TRANSPORTER"/>
    <property type="match status" value="1"/>
</dbReference>
<feature type="transmembrane region" description="Helical" evidence="7">
    <location>
        <begin position="275"/>
        <end position="295"/>
    </location>
</feature>
<dbReference type="GO" id="GO:0005886">
    <property type="term" value="C:plasma membrane"/>
    <property type="evidence" value="ECO:0007669"/>
    <property type="project" value="UniProtKB-SubCell"/>
</dbReference>
<evidence type="ECO:0000256" key="7">
    <source>
        <dbReference type="SAM" id="Phobius"/>
    </source>
</evidence>
<evidence type="ECO:0000256" key="2">
    <source>
        <dbReference type="ARBA" id="ARBA00007362"/>
    </source>
</evidence>
<evidence type="ECO:0000256" key="6">
    <source>
        <dbReference type="ARBA" id="ARBA00023136"/>
    </source>
</evidence>
<dbReference type="InterPro" id="IPR050638">
    <property type="entry name" value="AA-Vitamin_Transporters"/>
</dbReference>
<name>A0A3G2R3E2_9FIRM</name>
<evidence type="ECO:0000313" key="9">
    <source>
        <dbReference type="EMBL" id="AYO29970.1"/>
    </source>
</evidence>
<evidence type="ECO:0000313" key="10">
    <source>
        <dbReference type="Proteomes" id="UP000280960"/>
    </source>
</evidence>
<reference evidence="9 10" key="1">
    <citation type="submission" date="2018-10" db="EMBL/GenBank/DDBJ databases">
        <authorList>
            <person name="Zhang X."/>
        </authorList>
    </citation>
    <scope>NUCLEOTIDE SEQUENCE [LARGE SCALE GENOMIC DNA]</scope>
    <source>
        <strain evidence="9 10">SK-G1</strain>
    </source>
</reference>
<dbReference type="InterPro" id="IPR037185">
    <property type="entry name" value="EmrE-like"/>
</dbReference>
<keyword evidence="3" id="KW-1003">Cell membrane</keyword>
<comment type="subcellular location">
    <subcellularLocation>
        <location evidence="1">Cell membrane</location>
        <topology evidence="1">Multi-pass membrane protein</topology>
    </subcellularLocation>
</comment>
<evidence type="ECO:0000259" key="8">
    <source>
        <dbReference type="Pfam" id="PF00892"/>
    </source>
</evidence>
<dbReference type="SUPFAM" id="SSF103481">
    <property type="entry name" value="Multidrug resistance efflux transporter EmrE"/>
    <property type="match status" value="2"/>
</dbReference>
<dbReference type="EMBL" id="CP033169">
    <property type="protein sequence ID" value="AYO29970.1"/>
    <property type="molecule type" value="Genomic_DNA"/>
</dbReference>